<evidence type="ECO:0000313" key="1">
    <source>
        <dbReference type="EMBL" id="EKM32599.1"/>
    </source>
</evidence>
<dbReference type="AlphaFoldDB" id="A0A454D1Q2"/>
<protein>
    <submittedName>
        <fullName evidence="1">Uncharacterized protein</fullName>
    </submittedName>
</protein>
<dbReference type="EMBL" id="AJSR01000667">
    <property type="protein sequence ID" value="EKM32599.1"/>
    <property type="molecule type" value="Genomic_DNA"/>
</dbReference>
<comment type="caution">
    <text evidence="1">The sequence shown here is derived from an EMBL/GenBank/DDBJ whole genome shotgun (WGS) entry which is preliminary data.</text>
</comment>
<accession>A0A454D1Q2</accession>
<sequence length="38" mass="4002">MSAIWRGNKIMNGLGIESGHGLADGIRLTNNGLDDFSA</sequence>
<organism evidence="1 2">
    <name type="scientific">Vibrio harveyi</name>
    <name type="common">Beneckea harveyi</name>
    <dbReference type="NCBI Taxonomy" id="669"/>
    <lineage>
        <taxon>Bacteria</taxon>
        <taxon>Pseudomonadati</taxon>
        <taxon>Pseudomonadota</taxon>
        <taxon>Gammaproteobacteria</taxon>
        <taxon>Vibrionales</taxon>
        <taxon>Vibrionaceae</taxon>
        <taxon>Vibrio</taxon>
    </lineage>
</organism>
<reference evidence="1 2" key="1">
    <citation type="submission" date="2012-10" db="EMBL/GenBank/DDBJ databases">
        <title>Genome sequence of Vibrio Cholerae HENC-02.</title>
        <authorList>
            <person name="Eppinger M."/>
            <person name="Hasan N.A."/>
            <person name="Sengamalay N."/>
            <person name="Hine E."/>
            <person name="Su Q."/>
            <person name="Daugherty S.C."/>
            <person name="Young S."/>
            <person name="Sadzewicz L."/>
            <person name="Tallon L."/>
            <person name="Cebula T.A."/>
            <person name="Ravel J."/>
            <person name="Colwell R.R."/>
        </authorList>
    </citation>
    <scope>NUCLEOTIDE SEQUENCE [LARGE SCALE GENOMIC DNA]</scope>
    <source>
        <strain evidence="1 2">HENC-02</strain>
    </source>
</reference>
<proteinExistence type="predicted"/>
<name>A0A454D1Q2_VIBHA</name>
<dbReference type="Proteomes" id="UP000008367">
    <property type="component" value="Unassembled WGS sequence"/>
</dbReference>
<gene>
    <name evidence="1" type="ORF">VCHENC02_1858</name>
</gene>
<evidence type="ECO:0000313" key="2">
    <source>
        <dbReference type="Proteomes" id="UP000008367"/>
    </source>
</evidence>